<dbReference type="EMBL" id="NVOR01000012">
    <property type="protein sequence ID" value="PED83834.1"/>
    <property type="molecule type" value="Genomic_DNA"/>
</dbReference>
<protein>
    <recommendedName>
        <fullName evidence="3">Spore photoproduct lyase</fullName>
    </recommendedName>
</protein>
<comment type="caution">
    <text evidence="1">The sequence shown here is derived from an EMBL/GenBank/DDBJ whole genome shotgun (WGS) entry which is preliminary data.</text>
</comment>
<evidence type="ECO:0000313" key="1">
    <source>
        <dbReference type="EMBL" id="PED83834.1"/>
    </source>
</evidence>
<organism evidence="1 2">
    <name type="scientific">Bacillus pseudomycoides</name>
    <dbReference type="NCBI Taxonomy" id="64104"/>
    <lineage>
        <taxon>Bacteria</taxon>
        <taxon>Bacillati</taxon>
        <taxon>Bacillota</taxon>
        <taxon>Bacilli</taxon>
        <taxon>Bacillales</taxon>
        <taxon>Bacillaceae</taxon>
        <taxon>Bacillus</taxon>
        <taxon>Bacillus cereus group</taxon>
    </lineage>
</organism>
<dbReference type="Proteomes" id="UP000221020">
    <property type="component" value="Unassembled WGS sequence"/>
</dbReference>
<evidence type="ECO:0008006" key="3">
    <source>
        <dbReference type="Google" id="ProtNLM"/>
    </source>
</evidence>
<proteinExistence type="predicted"/>
<dbReference type="Gene3D" id="3.80.30.30">
    <property type="match status" value="1"/>
</dbReference>
<sequence length="78" mass="9648">MKLFMPNLVYFEPKAFEYPFGKELYEKFTKDEEKRKYKWERCGIGKYVYQKDDAVRLEEKIRGYIHKSFPNAEIQYFT</sequence>
<dbReference type="AlphaFoldDB" id="A0AA91VF27"/>
<dbReference type="InterPro" id="IPR049539">
    <property type="entry name" value="SPL"/>
</dbReference>
<dbReference type="Pfam" id="PF20903">
    <property type="entry name" value="SPL"/>
    <property type="match status" value="1"/>
</dbReference>
<evidence type="ECO:0000313" key="2">
    <source>
        <dbReference type="Proteomes" id="UP000221020"/>
    </source>
</evidence>
<name>A0AA91VF27_9BACI</name>
<gene>
    <name evidence="1" type="ORF">CON65_04530</name>
</gene>
<accession>A0AA91VF27</accession>
<reference evidence="1 2" key="1">
    <citation type="submission" date="2017-09" db="EMBL/GenBank/DDBJ databases">
        <title>Large-scale bioinformatics analysis of Bacillus genomes uncovers conserved roles of natural products in bacterial physiology.</title>
        <authorList>
            <consortium name="Agbiome Team Llc"/>
            <person name="Bleich R.M."/>
            <person name="Grubbs K.J."/>
            <person name="Santa Maria K.C."/>
            <person name="Allen S.E."/>
            <person name="Farag S."/>
            <person name="Shank E.A."/>
            <person name="Bowers A."/>
        </authorList>
    </citation>
    <scope>NUCLEOTIDE SEQUENCE [LARGE SCALE GENOMIC DNA]</scope>
    <source>
        <strain evidence="1 2">AFS092012</strain>
    </source>
</reference>